<dbReference type="OrthoDB" id="9782828at2"/>
<sequence>MNTYEGIYVPLVTPFKNGDIDWESLGQSIEYYISVGVAGIVPCGSTGECCTMSHDEHNKVIQFSVEQVAGRIKVVAGTGSNSTYEAIKLSQAAELAGADAVLVVSPYYNRPSQEGIYQYFADVAASVNIDVILYNIPARTGSNISVDTVVRLSEIANIKGIKEGSGDIQQMTDLAHHFYDQDFAILTGEDTLLYQLSTLGGNGGIMAAACVYPEPLIQIHQLVRDGKFQQASELDRLLRPVIKALFLEANPVVVKYAVSLKLDIPYELRKPLLPVTESNRQRVEAAMRTVDSALSKSVVPV</sequence>
<comment type="pathway">
    <text evidence="2 12">Amino-acid biosynthesis; L-lysine biosynthesis via DAP pathway; (S)-tetrahydrodipicolinate from L-aspartate: step 3/4.</text>
</comment>
<evidence type="ECO:0000256" key="5">
    <source>
        <dbReference type="ARBA" id="ARBA00022490"/>
    </source>
</evidence>
<evidence type="ECO:0000256" key="15">
    <source>
        <dbReference type="PIRSR" id="PIRSR001365-2"/>
    </source>
</evidence>
<feature type="active site" description="Schiff-base intermediate with substrate" evidence="12 14">
    <location>
        <position position="162"/>
    </location>
</feature>
<dbReference type="GO" id="GO:0019877">
    <property type="term" value="P:diaminopimelate biosynthetic process"/>
    <property type="evidence" value="ECO:0007669"/>
    <property type="project" value="UniProtKB-UniRule"/>
</dbReference>
<feature type="binding site" evidence="12 15">
    <location>
        <position position="46"/>
    </location>
    <ligand>
        <name>pyruvate</name>
        <dbReference type="ChEBI" id="CHEBI:15361"/>
    </ligand>
</feature>
<dbReference type="PANTHER" id="PTHR12128:SF66">
    <property type="entry name" value="4-HYDROXY-2-OXOGLUTARATE ALDOLASE, MITOCHONDRIAL"/>
    <property type="match status" value="1"/>
</dbReference>
<comment type="catalytic activity">
    <reaction evidence="11 12">
        <text>L-aspartate 4-semialdehyde + pyruvate = (2S,4S)-4-hydroxy-2,3,4,5-tetrahydrodipicolinate + H2O + H(+)</text>
        <dbReference type="Rhea" id="RHEA:34171"/>
        <dbReference type="ChEBI" id="CHEBI:15361"/>
        <dbReference type="ChEBI" id="CHEBI:15377"/>
        <dbReference type="ChEBI" id="CHEBI:15378"/>
        <dbReference type="ChEBI" id="CHEBI:67139"/>
        <dbReference type="ChEBI" id="CHEBI:537519"/>
        <dbReference type="EC" id="4.3.3.7"/>
    </reaction>
</comment>
<comment type="caution">
    <text evidence="12">Was originally thought to be a dihydrodipicolinate synthase (DHDPS), catalyzing the condensation of (S)-aspartate-beta-semialdehyde [(S)-ASA] and pyruvate to dihydrodipicolinate (DHDP). However, it was shown in E.coli that the product of the enzymatic reaction is not dihydrodipicolinate but in fact (4S)-4-hydroxy-2,3,4,5-tetrahydro-(2S)-dipicolinic acid (HTPA), and that the consecutive dehydration reaction leading to DHDP is not spontaneous but catalyzed by DapB.</text>
</comment>
<evidence type="ECO:0000256" key="1">
    <source>
        <dbReference type="ARBA" id="ARBA00003294"/>
    </source>
</evidence>
<reference evidence="16 17" key="1">
    <citation type="submission" date="2018-03" db="EMBL/GenBank/DDBJ databases">
        <title>Whole genome sequencing of Histamine producing bacteria.</title>
        <authorList>
            <person name="Butler K."/>
        </authorList>
    </citation>
    <scope>NUCLEOTIDE SEQUENCE [LARGE SCALE GENOMIC DNA]</scope>
    <source>
        <strain evidence="16 17">JCM 13586</strain>
    </source>
</reference>
<dbReference type="GO" id="GO:0009089">
    <property type="term" value="P:lysine biosynthetic process via diaminopimelate"/>
    <property type="evidence" value="ECO:0007669"/>
    <property type="project" value="UniProtKB-UniRule"/>
</dbReference>
<dbReference type="Gene3D" id="3.20.20.70">
    <property type="entry name" value="Aldolase class I"/>
    <property type="match status" value="1"/>
</dbReference>
<protein>
    <recommendedName>
        <fullName evidence="4 12">4-hydroxy-tetrahydrodipicolinate synthase</fullName>
        <shortName evidence="12">HTPA synthase</shortName>
        <ecNumber evidence="4 12">4.3.3.7</ecNumber>
    </recommendedName>
</protein>
<evidence type="ECO:0000256" key="3">
    <source>
        <dbReference type="ARBA" id="ARBA00007592"/>
    </source>
</evidence>
<dbReference type="NCBIfam" id="TIGR00674">
    <property type="entry name" value="dapA"/>
    <property type="match status" value="1"/>
</dbReference>
<comment type="function">
    <text evidence="1 12">Catalyzes the condensation of (S)-aspartate-beta-semialdehyde [(S)-ASA] and pyruvate to 4-hydroxy-tetrahydrodipicolinate (HTPA).</text>
</comment>
<feature type="site" description="Part of a proton relay during catalysis" evidence="12">
    <location>
        <position position="108"/>
    </location>
</feature>
<keyword evidence="5 12" id="KW-0963">Cytoplasm</keyword>
<comment type="caution">
    <text evidence="16">The sequence shown here is derived from an EMBL/GenBank/DDBJ whole genome shotgun (WGS) entry which is preliminary data.</text>
</comment>
<keyword evidence="7 12" id="KW-0220">Diaminopimelate biosynthesis</keyword>
<dbReference type="CDD" id="cd00950">
    <property type="entry name" value="DHDPS"/>
    <property type="match status" value="1"/>
</dbReference>
<gene>
    <name evidence="12" type="primary">dapA</name>
    <name evidence="16" type="ORF">C9I99_01495</name>
</gene>
<dbReference type="PRINTS" id="PR00146">
    <property type="entry name" value="DHPICSNTHASE"/>
</dbReference>
<dbReference type="GO" id="GO:0005737">
    <property type="term" value="C:cytoplasm"/>
    <property type="evidence" value="ECO:0007669"/>
    <property type="project" value="UniProtKB-SubCell"/>
</dbReference>
<dbReference type="InterPro" id="IPR013785">
    <property type="entry name" value="Aldolase_TIM"/>
</dbReference>
<dbReference type="HAMAP" id="MF_00418">
    <property type="entry name" value="DapA"/>
    <property type="match status" value="1"/>
</dbReference>
<comment type="similarity">
    <text evidence="3 12 13">Belongs to the DapA family.</text>
</comment>
<evidence type="ECO:0000256" key="4">
    <source>
        <dbReference type="ARBA" id="ARBA00012086"/>
    </source>
</evidence>
<dbReference type="PIRSF" id="PIRSF001365">
    <property type="entry name" value="DHDPS"/>
    <property type="match status" value="1"/>
</dbReference>
<organism evidence="16 17">
    <name type="scientific">Photobacterium lutimaris</name>
    <dbReference type="NCBI Taxonomy" id="388278"/>
    <lineage>
        <taxon>Bacteria</taxon>
        <taxon>Pseudomonadati</taxon>
        <taxon>Pseudomonadota</taxon>
        <taxon>Gammaproteobacteria</taxon>
        <taxon>Vibrionales</taxon>
        <taxon>Vibrionaceae</taxon>
        <taxon>Photobacterium</taxon>
    </lineage>
</organism>
<keyword evidence="8 12" id="KW-0457">Lysine biosynthesis</keyword>
<proteinExistence type="inferred from homology"/>
<evidence type="ECO:0000313" key="16">
    <source>
        <dbReference type="EMBL" id="PSU35720.1"/>
    </source>
</evidence>
<evidence type="ECO:0000256" key="11">
    <source>
        <dbReference type="ARBA" id="ARBA00047836"/>
    </source>
</evidence>
<dbReference type="SMART" id="SM01130">
    <property type="entry name" value="DHDPS"/>
    <property type="match status" value="1"/>
</dbReference>
<keyword evidence="10 12" id="KW-0704">Schiff base</keyword>
<keyword evidence="6 12" id="KW-0028">Amino-acid biosynthesis</keyword>
<feature type="active site" description="Proton donor/acceptor" evidence="12 14">
    <location>
        <position position="134"/>
    </location>
</feature>
<feature type="binding site" evidence="12 15">
    <location>
        <position position="205"/>
    </location>
    <ligand>
        <name>pyruvate</name>
        <dbReference type="ChEBI" id="CHEBI:15361"/>
    </ligand>
</feature>
<accession>A0A2T3J361</accession>
<comment type="subunit">
    <text evidence="12">Homotetramer; dimer of dimers.</text>
</comment>
<name>A0A2T3J361_9GAMM</name>
<evidence type="ECO:0000256" key="12">
    <source>
        <dbReference type="HAMAP-Rule" id="MF_00418"/>
    </source>
</evidence>
<evidence type="ECO:0000256" key="9">
    <source>
        <dbReference type="ARBA" id="ARBA00023239"/>
    </source>
</evidence>
<dbReference type="UniPathway" id="UPA00034">
    <property type="reaction ID" value="UER00017"/>
</dbReference>
<dbReference type="RefSeq" id="WP_107347075.1">
    <property type="nucleotide sequence ID" value="NZ_PYMH01000001.1"/>
</dbReference>
<dbReference type="AlphaFoldDB" id="A0A2T3J361"/>
<evidence type="ECO:0000313" key="17">
    <source>
        <dbReference type="Proteomes" id="UP000241222"/>
    </source>
</evidence>
<evidence type="ECO:0000256" key="10">
    <source>
        <dbReference type="ARBA" id="ARBA00023270"/>
    </source>
</evidence>
<evidence type="ECO:0000256" key="7">
    <source>
        <dbReference type="ARBA" id="ARBA00022915"/>
    </source>
</evidence>
<comment type="subcellular location">
    <subcellularLocation>
        <location evidence="12">Cytoplasm</location>
    </subcellularLocation>
</comment>
<evidence type="ECO:0000256" key="2">
    <source>
        <dbReference type="ARBA" id="ARBA00005120"/>
    </source>
</evidence>
<dbReference type="EC" id="4.3.3.7" evidence="4 12"/>
<evidence type="ECO:0000256" key="13">
    <source>
        <dbReference type="PIRNR" id="PIRNR001365"/>
    </source>
</evidence>
<dbReference type="Pfam" id="PF00701">
    <property type="entry name" value="DHDPS"/>
    <property type="match status" value="1"/>
</dbReference>
<dbReference type="PANTHER" id="PTHR12128">
    <property type="entry name" value="DIHYDRODIPICOLINATE SYNTHASE"/>
    <property type="match status" value="1"/>
</dbReference>
<dbReference type="InterPro" id="IPR005263">
    <property type="entry name" value="DapA"/>
</dbReference>
<dbReference type="Proteomes" id="UP000241222">
    <property type="component" value="Unassembled WGS sequence"/>
</dbReference>
<dbReference type="SUPFAM" id="SSF51569">
    <property type="entry name" value="Aldolase"/>
    <property type="match status" value="1"/>
</dbReference>
<dbReference type="EMBL" id="PYMH01000001">
    <property type="protein sequence ID" value="PSU35720.1"/>
    <property type="molecule type" value="Genomic_DNA"/>
</dbReference>
<keyword evidence="17" id="KW-1185">Reference proteome</keyword>
<keyword evidence="9 12" id="KW-0456">Lyase</keyword>
<dbReference type="InterPro" id="IPR002220">
    <property type="entry name" value="DapA-like"/>
</dbReference>
<evidence type="ECO:0000256" key="6">
    <source>
        <dbReference type="ARBA" id="ARBA00022605"/>
    </source>
</evidence>
<evidence type="ECO:0000256" key="8">
    <source>
        <dbReference type="ARBA" id="ARBA00023154"/>
    </source>
</evidence>
<dbReference type="GO" id="GO:0008840">
    <property type="term" value="F:4-hydroxy-tetrahydrodipicolinate synthase activity"/>
    <property type="evidence" value="ECO:0007669"/>
    <property type="project" value="UniProtKB-UniRule"/>
</dbReference>
<feature type="site" description="Part of a proton relay during catalysis" evidence="12">
    <location>
        <position position="45"/>
    </location>
</feature>
<evidence type="ECO:0000256" key="14">
    <source>
        <dbReference type="PIRSR" id="PIRSR001365-1"/>
    </source>
</evidence>